<feature type="domain" description="Dienelactone hydrolase" evidence="1">
    <location>
        <begin position="7"/>
        <end position="194"/>
    </location>
</feature>
<name>A0A645BKN4_9ZZZZ</name>
<dbReference type="InterPro" id="IPR051049">
    <property type="entry name" value="Dienelactone_hydrolase-like"/>
</dbReference>
<dbReference type="SUPFAM" id="SSF53474">
    <property type="entry name" value="alpha/beta-Hydrolases"/>
    <property type="match status" value="1"/>
</dbReference>
<proteinExistence type="predicted"/>
<sequence>MIQKISNQQKAVILLHEIYGINQFMEDTCNEYHRQGFDVFCPDMLAGEFFSYSEAAKAHQYFSNKIGFDFYREMEPMIEQLKHTYDKIFLIGFSAGATVAWRCSENNRCDGIVCCYGSRIRDYLPVQPKCPVLLLFAEQDLFDVEGVINQLSGKNQIEIRKVQASHGFMDPYSPNYNRKQAIISKKHISDFFKRI</sequence>
<dbReference type="AlphaFoldDB" id="A0A645BKN4"/>
<dbReference type="Pfam" id="PF01738">
    <property type="entry name" value="DLH"/>
    <property type="match status" value="1"/>
</dbReference>
<organism evidence="2">
    <name type="scientific">bioreactor metagenome</name>
    <dbReference type="NCBI Taxonomy" id="1076179"/>
    <lineage>
        <taxon>unclassified sequences</taxon>
        <taxon>metagenomes</taxon>
        <taxon>ecological metagenomes</taxon>
    </lineage>
</organism>
<dbReference type="InterPro" id="IPR002925">
    <property type="entry name" value="Dienelactn_hydro"/>
</dbReference>
<dbReference type="GO" id="GO:0016787">
    <property type="term" value="F:hydrolase activity"/>
    <property type="evidence" value="ECO:0007669"/>
    <property type="project" value="InterPro"/>
</dbReference>
<dbReference type="EMBL" id="VSSQ01020325">
    <property type="protein sequence ID" value="MPM65091.1"/>
    <property type="molecule type" value="Genomic_DNA"/>
</dbReference>
<comment type="caution">
    <text evidence="2">The sequence shown here is derived from an EMBL/GenBank/DDBJ whole genome shotgun (WGS) entry which is preliminary data.</text>
</comment>
<dbReference type="InterPro" id="IPR029058">
    <property type="entry name" value="AB_hydrolase_fold"/>
</dbReference>
<reference evidence="2" key="1">
    <citation type="submission" date="2019-08" db="EMBL/GenBank/DDBJ databases">
        <authorList>
            <person name="Kucharzyk K."/>
            <person name="Murdoch R.W."/>
            <person name="Higgins S."/>
            <person name="Loffler F."/>
        </authorList>
    </citation>
    <scope>NUCLEOTIDE SEQUENCE</scope>
</reference>
<dbReference type="Gene3D" id="3.40.50.1820">
    <property type="entry name" value="alpha/beta hydrolase"/>
    <property type="match status" value="1"/>
</dbReference>
<dbReference type="PANTHER" id="PTHR46623:SF6">
    <property type="entry name" value="ALPHA_BETA-HYDROLASES SUPERFAMILY PROTEIN"/>
    <property type="match status" value="1"/>
</dbReference>
<evidence type="ECO:0000313" key="2">
    <source>
        <dbReference type="EMBL" id="MPM65091.1"/>
    </source>
</evidence>
<dbReference type="PANTHER" id="PTHR46623">
    <property type="entry name" value="CARBOXYMETHYLENEBUTENOLIDASE-RELATED"/>
    <property type="match status" value="1"/>
</dbReference>
<gene>
    <name evidence="2" type="ORF">SDC9_111983</name>
</gene>
<accession>A0A645BKN4</accession>
<protein>
    <recommendedName>
        <fullName evidence="1">Dienelactone hydrolase domain-containing protein</fullName>
    </recommendedName>
</protein>
<evidence type="ECO:0000259" key="1">
    <source>
        <dbReference type="Pfam" id="PF01738"/>
    </source>
</evidence>